<feature type="region of interest" description="Disordered" evidence="1">
    <location>
        <begin position="43"/>
        <end position="68"/>
    </location>
</feature>
<evidence type="ECO:0000313" key="2">
    <source>
        <dbReference type="EMBL" id="KAF2815740.1"/>
    </source>
</evidence>
<reference evidence="4" key="2">
    <citation type="submission" date="2020-04" db="EMBL/GenBank/DDBJ databases">
        <authorList>
            <consortium name="NCBI Genome Project"/>
        </authorList>
    </citation>
    <scope>NUCLEOTIDE SEQUENCE</scope>
    <source>
        <strain evidence="4">CBS 304.34</strain>
    </source>
</reference>
<dbReference type="GeneID" id="54465761"/>
<evidence type="ECO:0000256" key="1">
    <source>
        <dbReference type="SAM" id="MobiDB-lite"/>
    </source>
</evidence>
<evidence type="ECO:0000313" key="3">
    <source>
        <dbReference type="Proteomes" id="UP000504636"/>
    </source>
</evidence>
<dbReference type="AlphaFoldDB" id="A0A6A6Z3X9"/>
<evidence type="ECO:0000313" key="4">
    <source>
        <dbReference type="RefSeq" id="XP_033582704.1"/>
    </source>
</evidence>
<name>A0A6A6Z3X9_9PEZI</name>
<dbReference type="Proteomes" id="UP000504636">
    <property type="component" value="Unplaced"/>
</dbReference>
<keyword evidence="3" id="KW-1185">Reference proteome</keyword>
<organism evidence="2">
    <name type="scientific">Mytilinidion resinicola</name>
    <dbReference type="NCBI Taxonomy" id="574789"/>
    <lineage>
        <taxon>Eukaryota</taxon>
        <taxon>Fungi</taxon>
        <taxon>Dikarya</taxon>
        <taxon>Ascomycota</taxon>
        <taxon>Pezizomycotina</taxon>
        <taxon>Dothideomycetes</taxon>
        <taxon>Pleosporomycetidae</taxon>
        <taxon>Mytilinidiales</taxon>
        <taxon>Mytilinidiaceae</taxon>
        <taxon>Mytilinidion</taxon>
    </lineage>
</organism>
<sequence length="181" mass="19993">MAGLDVGYGQPTTAYMQELEEDQSRRAERGPAFKGRAMLSKATPYRCTTPSPPDSCRQPQHQRYHHRRGPRAVVSWILPDLRPCTRPGMPGNHSRRGAIGYAMSIAAPSSDSLAPSTHPVTALTQGSCLDAPRHRSDGYQALRRRSSLGLLLLLLNWPRTASAPVRTAQQMDPPKTRRRAS</sequence>
<proteinExistence type="predicted"/>
<protein>
    <submittedName>
        <fullName evidence="2 4">Uncharacterized protein</fullName>
    </submittedName>
</protein>
<reference evidence="2 4" key="1">
    <citation type="journal article" date="2020" name="Stud. Mycol.">
        <title>101 Dothideomycetes genomes: a test case for predicting lifestyles and emergence of pathogens.</title>
        <authorList>
            <person name="Haridas S."/>
            <person name="Albert R."/>
            <person name="Binder M."/>
            <person name="Bloem J."/>
            <person name="Labutti K."/>
            <person name="Salamov A."/>
            <person name="Andreopoulos B."/>
            <person name="Baker S."/>
            <person name="Barry K."/>
            <person name="Bills G."/>
            <person name="Bluhm B."/>
            <person name="Cannon C."/>
            <person name="Castanera R."/>
            <person name="Culley D."/>
            <person name="Daum C."/>
            <person name="Ezra D."/>
            <person name="Gonzalez J."/>
            <person name="Henrissat B."/>
            <person name="Kuo A."/>
            <person name="Liang C."/>
            <person name="Lipzen A."/>
            <person name="Lutzoni F."/>
            <person name="Magnuson J."/>
            <person name="Mondo S."/>
            <person name="Nolan M."/>
            <person name="Ohm R."/>
            <person name="Pangilinan J."/>
            <person name="Park H.-J."/>
            <person name="Ramirez L."/>
            <person name="Alfaro M."/>
            <person name="Sun H."/>
            <person name="Tritt A."/>
            <person name="Yoshinaga Y."/>
            <person name="Zwiers L.-H."/>
            <person name="Turgeon B."/>
            <person name="Goodwin S."/>
            <person name="Spatafora J."/>
            <person name="Crous P."/>
            <person name="Grigoriev I."/>
        </authorList>
    </citation>
    <scope>NUCLEOTIDE SEQUENCE</scope>
    <source>
        <strain evidence="2 4">CBS 304.34</strain>
    </source>
</reference>
<gene>
    <name evidence="2 4" type="ORF">BDZ99DRAFT_514383</name>
</gene>
<reference evidence="4" key="3">
    <citation type="submission" date="2025-04" db="UniProtKB">
        <authorList>
            <consortium name="RefSeq"/>
        </authorList>
    </citation>
    <scope>IDENTIFICATION</scope>
    <source>
        <strain evidence="4">CBS 304.34</strain>
    </source>
</reference>
<accession>A0A6A6Z3X9</accession>
<dbReference type="RefSeq" id="XP_033582704.1">
    <property type="nucleotide sequence ID" value="XM_033724868.1"/>
</dbReference>
<dbReference type="EMBL" id="MU003693">
    <property type="protein sequence ID" value="KAF2815740.1"/>
    <property type="molecule type" value="Genomic_DNA"/>
</dbReference>